<keyword evidence="1" id="KW-1133">Transmembrane helix</keyword>
<evidence type="ECO:0000256" key="1">
    <source>
        <dbReference type="SAM" id="Phobius"/>
    </source>
</evidence>
<dbReference type="OrthoDB" id="440136at2759"/>
<sequence>MLSLTLALVIIDLAVELSAQRLGLLDLHITEQAALTEPIVWAHAGVALLLCLLGAADLALNVGAGGARVSLPLILFAVSECGYVFRMVLPWLHFVLASLALVTTLSVLLLPFFRRLARAGATECRIPWACKLALGACCSGALWRCRSASQGVGADLLSQLAGDAVSMLMGTLLPADSREVLANHGTIVGTATKATFYPPILLFHWEAGADILLDRTNESATPFLRGLVQRPDVFSGSAITNVPITLKTAWEVLCGVPASSTADFREQGSSLRQECLPRALKRCCGYRTVLAKMDAELPDLPRRVFGFEETIVAEDAHALLQKLRQLLDSWGALNASSPAFVYFYAGDAHPPYYGNRVEPSERGYAQEELLDVFLALNRRTDAVAEQLAEFWPPRKTQDHWQKENGLAFTFGDHGEQLSGADPPPHGNLVSPDVSRTMMAFEARSFASRVASPPLFRMADVYATIAGVVGLELKGKLFVGTSLLDARPGARGSKRLGVPSFSFYRPGDLAAAHFRASDGQMCAAEFHRGLQGWKVVKADSLQHLFGSGKSLASIEAPLSSKCAGESMAALHWALKQRQAMNTLLTESNVHAALLFASVRATLARATALANWLLKSMLRPFLPPPASNCTFGDNSTLGDNDVQDNVNNSCAVCQIY</sequence>
<dbReference type="InterPro" id="IPR017850">
    <property type="entry name" value="Alkaline_phosphatase_core_sf"/>
</dbReference>
<keyword evidence="5" id="KW-1185">Reference proteome</keyword>
<feature type="transmembrane region" description="Helical" evidence="1">
    <location>
        <begin position="91"/>
        <end position="113"/>
    </location>
</feature>
<evidence type="ECO:0000256" key="2">
    <source>
        <dbReference type="SAM" id="SignalP"/>
    </source>
</evidence>
<dbReference type="EMBL" id="CAJNDS010002495">
    <property type="protein sequence ID" value="CAE7497976.1"/>
    <property type="molecule type" value="Genomic_DNA"/>
</dbReference>
<organism evidence="4 5">
    <name type="scientific">Symbiodinium natans</name>
    <dbReference type="NCBI Taxonomy" id="878477"/>
    <lineage>
        <taxon>Eukaryota</taxon>
        <taxon>Sar</taxon>
        <taxon>Alveolata</taxon>
        <taxon>Dinophyceae</taxon>
        <taxon>Suessiales</taxon>
        <taxon>Symbiodiniaceae</taxon>
        <taxon>Symbiodinium</taxon>
    </lineage>
</organism>
<proteinExistence type="predicted"/>
<dbReference type="SUPFAM" id="SSF53649">
    <property type="entry name" value="Alkaline phosphatase-like"/>
    <property type="match status" value="1"/>
</dbReference>
<evidence type="ECO:0000259" key="3">
    <source>
        <dbReference type="Pfam" id="PF00884"/>
    </source>
</evidence>
<keyword evidence="1" id="KW-0812">Transmembrane</keyword>
<keyword evidence="2" id="KW-0732">Signal</keyword>
<feature type="signal peptide" evidence="2">
    <location>
        <begin position="1"/>
        <end position="19"/>
    </location>
</feature>
<gene>
    <name evidence="4" type="primary">KDM1B</name>
    <name evidence="4" type="ORF">SNAT2548_LOCUS27893</name>
</gene>
<dbReference type="InterPro" id="IPR000917">
    <property type="entry name" value="Sulfatase_N"/>
</dbReference>
<feature type="chain" id="PRO_5032317397" evidence="2">
    <location>
        <begin position="20"/>
        <end position="654"/>
    </location>
</feature>
<dbReference type="Gene3D" id="3.40.720.10">
    <property type="entry name" value="Alkaline Phosphatase, subunit A"/>
    <property type="match status" value="1"/>
</dbReference>
<feature type="domain" description="Sulfatase N-terminal" evidence="3">
    <location>
        <begin position="221"/>
        <end position="421"/>
    </location>
</feature>
<dbReference type="Pfam" id="PF00884">
    <property type="entry name" value="Sulfatase"/>
    <property type="match status" value="1"/>
</dbReference>
<evidence type="ECO:0000313" key="4">
    <source>
        <dbReference type="EMBL" id="CAE7497976.1"/>
    </source>
</evidence>
<dbReference type="AlphaFoldDB" id="A0A812STS8"/>
<reference evidence="4" key="1">
    <citation type="submission" date="2021-02" db="EMBL/GenBank/DDBJ databases">
        <authorList>
            <person name="Dougan E. K."/>
            <person name="Rhodes N."/>
            <person name="Thang M."/>
            <person name="Chan C."/>
        </authorList>
    </citation>
    <scope>NUCLEOTIDE SEQUENCE</scope>
</reference>
<dbReference type="Proteomes" id="UP000604046">
    <property type="component" value="Unassembled WGS sequence"/>
</dbReference>
<keyword evidence="1" id="KW-0472">Membrane</keyword>
<accession>A0A812STS8</accession>
<evidence type="ECO:0000313" key="5">
    <source>
        <dbReference type="Proteomes" id="UP000604046"/>
    </source>
</evidence>
<protein>
    <submittedName>
        <fullName evidence="4">KDM1B protein</fullName>
    </submittedName>
</protein>
<comment type="caution">
    <text evidence="4">The sequence shown here is derived from an EMBL/GenBank/DDBJ whole genome shotgun (WGS) entry which is preliminary data.</text>
</comment>
<feature type="transmembrane region" description="Helical" evidence="1">
    <location>
        <begin position="38"/>
        <end position="60"/>
    </location>
</feature>
<name>A0A812STS8_9DINO</name>